<evidence type="ECO:0000313" key="2">
    <source>
        <dbReference type="Proteomes" id="UP000284333"/>
    </source>
</evidence>
<dbReference type="AlphaFoldDB" id="A0A438AYB5"/>
<dbReference type="Proteomes" id="UP000284333">
    <property type="component" value="Unassembled WGS sequence"/>
</dbReference>
<name>A0A438AYB5_9NOCA</name>
<organism evidence="1 2">
    <name type="scientific">Rhodococcus spongiicola</name>
    <dbReference type="NCBI Taxonomy" id="2487352"/>
    <lineage>
        <taxon>Bacteria</taxon>
        <taxon>Bacillati</taxon>
        <taxon>Actinomycetota</taxon>
        <taxon>Actinomycetes</taxon>
        <taxon>Mycobacteriales</taxon>
        <taxon>Nocardiaceae</taxon>
        <taxon>Rhodococcus</taxon>
    </lineage>
</organism>
<dbReference type="EMBL" id="RKLN01000003">
    <property type="protein sequence ID" value="RVW03689.1"/>
    <property type="molecule type" value="Genomic_DNA"/>
</dbReference>
<evidence type="ECO:0000313" key="1">
    <source>
        <dbReference type="EMBL" id="RVW03689.1"/>
    </source>
</evidence>
<dbReference type="OrthoDB" id="4480647at2"/>
<keyword evidence="2" id="KW-1185">Reference proteome</keyword>
<accession>A0A438AYB5</accession>
<comment type="caution">
    <text evidence="1">The sequence shown here is derived from an EMBL/GenBank/DDBJ whole genome shotgun (WGS) entry which is preliminary data.</text>
</comment>
<protein>
    <submittedName>
        <fullName evidence="1">Uncharacterized protein</fullName>
    </submittedName>
</protein>
<reference evidence="1 2" key="1">
    <citation type="submission" date="2018-11" db="EMBL/GenBank/DDBJ databases">
        <title>Rhodococcus spongicola sp. nov. and Rhodococcus xishaensis sp. nov. from marine sponges.</title>
        <authorList>
            <person name="Li L."/>
            <person name="Lin H.W."/>
        </authorList>
    </citation>
    <scope>NUCLEOTIDE SEQUENCE [LARGE SCALE GENOMIC DNA]</scope>
    <source>
        <strain evidence="1 2">LHW50502</strain>
    </source>
</reference>
<proteinExistence type="predicted"/>
<gene>
    <name evidence="1" type="ORF">EF834_08410</name>
</gene>
<sequence>MLRRFAAAITDVADSIIGADVSTPFADSEAALPGTEFAHGTAGEYEVSEADFTGMLHAMDVPA</sequence>